<dbReference type="PANTHER" id="PTHR45527">
    <property type="entry name" value="NONRIBOSOMAL PEPTIDE SYNTHETASE"/>
    <property type="match status" value="1"/>
</dbReference>
<dbReference type="InterPro" id="IPR045851">
    <property type="entry name" value="AMP-bd_C_sf"/>
</dbReference>
<dbReference type="BioCyc" id="MetaCyc:MONOMER-19756"/>
<dbReference type="SUPFAM" id="SSF47336">
    <property type="entry name" value="ACP-like"/>
    <property type="match status" value="1"/>
</dbReference>
<dbReference type="Pfam" id="PF00550">
    <property type="entry name" value="PP-binding"/>
    <property type="match status" value="1"/>
</dbReference>
<dbReference type="GO" id="GO:0017000">
    <property type="term" value="P:antibiotic biosynthetic process"/>
    <property type="evidence" value="ECO:0007669"/>
    <property type="project" value="UniProtKB-ARBA"/>
</dbReference>
<dbReference type="SUPFAM" id="SSF56801">
    <property type="entry name" value="Acetyl-CoA synthetase-like"/>
    <property type="match status" value="1"/>
</dbReference>
<comment type="cofactor">
    <cofactor evidence="1">
        <name>pantetheine 4'-phosphate</name>
        <dbReference type="ChEBI" id="CHEBI:47942"/>
    </cofactor>
</comment>
<gene>
    <name evidence="5" type="primary">phsA</name>
</gene>
<dbReference type="Pfam" id="PF13193">
    <property type="entry name" value="AMP-binding_C"/>
    <property type="match status" value="1"/>
</dbReference>
<keyword evidence="3" id="KW-0597">Phosphoprotein</keyword>
<dbReference type="Pfam" id="PF00501">
    <property type="entry name" value="AMP-binding"/>
    <property type="match status" value="1"/>
</dbReference>
<evidence type="ECO:0000313" key="5">
    <source>
        <dbReference type="EMBL" id="AKO69615.1"/>
    </source>
</evidence>
<dbReference type="Gene3D" id="3.40.50.12780">
    <property type="entry name" value="N-terminal domain of ligase-like"/>
    <property type="match status" value="1"/>
</dbReference>
<dbReference type="InterPro" id="IPR000873">
    <property type="entry name" value="AMP-dep_synth/lig_dom"/>
</dbReference>
<dbReference type="InterPro" id="IPR036736">
    <property type="entry name" value="ACP-like_sf"/>
</dbReference>
<proteinExistence type="predicted"/>
<dbReference type="GO" id="GO:0044550">
    <property type="term" value="P:secondary metabolite biosynthetic process"/>
    <property type="evidence" value="ECO:0007669"/>
    <property type="project" value="TreeGrafter"/>
</dbReference>
<protein>
    <submittedName>
        <fullName evidence="5">PhsA</fullName>
    </submittedName>
</protein>
<dbReference type="SMART" id="SM00823">
    <property type="entry name" value="PKS_PP"/>
    <property type="match status" value="1"/>
</dbReference>
<dbReference type="InterPro" id="IPR042099">
    <property type="entry name" value="ANL_N_sf"/>
</dbReference>
<dbReference type="InterPro" id="IPR009081">
    <property type="entry name" value="PP-bd_ACP"/>
</dbReference>
<accession>A0A0M3WNY0</accession>
<organism evidence="5">
    <name type="scientific">Kitasatospora phosalacinea</name>
    <dbReference type="NCBI Taxonomy" id="2065"/>
    <lineage>
        <taxon>Bacteria</taxon>
        <taxon>Bacillati</taxon>
        <taxon>Actinomycetota</taxon>
        <taxon>Actinomycetes</taxon>
        <taxon>Kitasatosporales</taxon>
        <taxon>Streptomycetaceae</taxon>
        <taxon>Kitasatospora</taxon>
    </lineage>
</organism>
<dbReference type="InterPro" id="IPR020806">
    <property type="entry name" value="PKS_PP-bd"/>
</dbReference>
<keyword evidence="2" id="KW-0596">Phosphopantetheine</keyword>
<evidence type="ECO:0000256" key="3">
    <source>
        <dbReference type="ARBA" id="ARBA00022553"/>
    </source>
</evidence>
<dbReference type="FunFam" id="1.10.1200.10:FF:000005">
    <property type="entry name" value="Nonribosomal peptide synthetase 1"/>
    <property type="match status" value="1"/>
</dbReference>
<dbReference type="GO" id="GO:0031177">
    <property type="term" value="F:phosphopantetheine binding"/>
    <property type="evidence" value="ECO:0007669"/>
    <property type="project" value="InterPro"/>
</dbReference>
<evidence type="ECO:0000256" key="2">
    <source>
        <dbReference type="ARBA" id="ARBA00022450"/>
    </source>
</evidence>
<reference evidence="5" key="1">
    <citation type="journal article" date="2015" name="J. Antibiot.">
        <title>Conserved biosynthetic pathways for phosalacine, bialaphos and newly discovered phosphonic acid natural products.</title>
        <authorList>
            <person name="Blodgett J.A.V."/>
            <person name="Zhang J.K."/>
            <person name="Yu X."/>
            <person name="Metcalf W.W."/>
        </authorList>
    </citation>
    <scope>NUCLEOTIDE SEQUENCE</scope>
    <source>
        <strain evidence="5">NRRL B-16230</strain>
    </source>
</reference>
<dbReference type="RefSeq" id="WP_051731877.1">
    <property type="nucleotide sequence ID" value="NZ_JNWZ01000012.1"/>
</dbReference>
<dbReference type="EMBL" id="KP185121">
    <property type="protein sequence ID" value="AKO69615.1"/>
    <property type="molecule type" value="Genomic_DNA"/>
</dbReference>
<dbReference type="GO" id="GO:0043041">
    <property type="term" value="P:amino acid activation for nonribosomal peptide biosynthetic process"/>
    <property type="evidence" value="ECO:0007669"/>
    <property type="project" value="TreeGrafter"/>
</dbReference>
<dbReference type="Gene3D" id="1.10.1200.10">
    <property type="entry name" value="ACP-like"/>
    <property type="match status" value="1"/>
</dbReference>
<evidence type="ECO:0000259" key="4">
    <source>
        <dbReference type="PROSITE" id="PS50075"/>
    </source>
</evidence>
<dbReference type="OrthoDB" id="4477213at2"/>
<dbReference type="PROSITE" id="PS50075">
    <property type="entry name" value="CARRIER"/>
    <property type="match status" value="1"/>
</dbReference>
<dbReference type="GO" id="GO:0005737">
    <property type="term" value="C:cytoplasm"/>
    <property type="evidence" value="ECO:0007669"/>
    <property type="project" value="TreeGrafter"/>
</dbReference>
<dbReference type="PROSITE" id="PS00455">
    <property type="entry name" value="AMP_BINDING"/>
    <property type="match status" value="1"/>
</dbReference>
<dbReference type="Gene3D" id="3.30.300.30">
    <property type="match status" value="1"/>
</dbReference>
<dbReference type="InterPro" id="IPR025110">
    <property type="entry name" value="AMP-bd_C"/>
</dbReference>
<evidence type="ECO:0000256" key="1">
    <source>
        <dbReference type="ARBA" id="ARBA00001957"/>
    </source>
</evidence>
<sequence>MERNGTTAAPGGTCPVVAAFDRQAADRGERPALVLDHGTVGFAELSARADAVAAALTERAGGRPGAVPLLVRDPAWMLASALGVLRAGGHYVPLNPAHPAARNRELLGRVGARTAVTDQDGPPADPAGVAWVGTGALRPGREGFTALAADPDDWAYVLYTSGSTGRPKGIMQRRSDMWQNVERHRELGVGPEDRVTLINADGFVAAVSNPFTALLNGAALVPHSFQHDGVHDLVPRLDRLGVTVYYSFPSFLRQAATVAAGRAERVRLGYLGGEPVHRDDVLTLRRVFPAATAAIGLNSTETGLTRLTLIPPDRPVPDPVPVGGPVPGVETVVVDEDGGTVPAGVPGGITVRSPHVRPVLLGEDGPVDLTTAVPGRPGVREFRTGDRGRMDATGQLVHLGRGDAMVKVRGYRVEVSEVEAAAAAVPGVSEAAVVPYAADGGETELALYAVPKDRALDAAALRGELAALLPAALVPTAVVLLAEMPRTGNGKVDRGALPAPVAPAAAPAAAQVAPGPAAPVGDAAGADDVEGRIAAVWCEILGLARVAEGEDFFSLGGTSISALRVVSRIRQEFGVPLRLAAIFETPTVRDLAAAVRTGPGAGTGQ</sequence>
<feature type="domain" description="Carrier" evidence="4">
    <location>
        <begin position="524"/>
        <end position="599"/>
    </location>
</feature>
<dbReference type="PANTHER" id="PTHR45527:SF1">
    <property type="entry name" value="FATTY ACID SYNTHASE"/>
    <property type="match status" value="1"/>
</dbReference>
<name>A0A0M3WNY0_9ACTN</name>
<dbReference type="AlphaFoldDB" id="A0A0M3WNY0"/>
<dbReference type="InterPro" id="IPR020845">
    <property type="entry name" value="AMP-binding_CS"/>
</dbReference>